<accession>A0A4U8W551</accession>
<protein>
    <recommendedName>
        <fullName evidence="3">GNAT family N-acetyltransferase</fullName>
    </recommendedName>
</protein>
<gene>
    <name evidence="1" type="ORF">NCTC10797_03460</name>
</gene>
<name>A0A4U8W551_9NOCA</name>
<proteinExistence type="predicted"/>
<reference evidence="1 2" key="1">
    <citation type="submission" date="2019-02" db="EMBL/GenBank/DDBJ databases">
        <authorList>
            <consortium name="Pathogen Informatics"/>
        </authorList>
    </citation>
    <scope>NUCLEOTIDE SEQUENCE [LARGE SCALE GENOMIC DNA]</scope>
    <source>
        <strain evidence="1 2">3012STDY6756504</strain>
    </source>
</reference>
<dbReference type="AlphaFoldDB" id="A0A4U8W551"/>
<dbReference type="RefSeq" id="WP_036539968.1">
    <property type="nucleotide sequence ID" value="NZ_JADLPI010000001.1"/>
</dbReference>
<evidence type="ECO:0000313" key="2">
    <source>
        <dbReference type="Proteomes" id="UP000290439"/>
    </source>
</evidence>
<evidence type="ECO:0008006" key="3">
    <source>
        <dbReference type="Google" id="ProtNLM"/>
    </source>
</evidence>
<evidence type="ECO:0000313" key="1">
    <source>
        <dbReference type="EMBL" id="VFA99674.1"/>
    </source>
</evidence>
<organism evidence="1 2">
    <name type="scientific">Nocardia cyriacigeorgica</name>
    <dbReference type="NCBI Taxonomy" id="135487"/>
    <lineage>
        <taxon>Bacteria</taxon>
        <taxon>Bacillati</taxon>
        <taxon>Actinomycetota</taxon>
        <taxon>Actinomycetes</taxon>
        <taxon>Mycobacteriales</taxon>
        <taxon>Nocardiaceae</taxon>
        <taxon>Nocardia</taxon>
    </lineage>
</organism>
<dbReference type="Proteomes" id="UP000290439">
    <property type="component" value="Chromosome"/>
</dbReference>
<sequence>MAVETIAVDLVETCSVPALRFHDIVSGCDFTATTPDADPRLWERYLQGALDVYRHFRVETALEYDAAADGRSTTLFFAATDRTGAVVAGVRAQGPYLSTAEVGSLAPWNGRPGERELRAMVARRIPRGVVESRGAWVARDVPNRRELGAAISRCIAHTPRILGVRYGFATVASFTTGRHRGSGGVAADLIPAVPYPDDRYQTVPIWWDSRMYRMFADRLQYLLMCDELRDMGVADGALERVRRGPGRRSESRFGYGR</sequence>
<dbReference type="OrthoDB" id="5175138at2"/>
<dbReference type="EMBL" id="LR215973">
    <property type="protein sequence ID" value="VFA99674.1"/>
    <property type="molecule type" value="Genomic_DNA"/>
</dbReference>